<feature type="transmembrane region" description="Helical" evidence="1">
    <location>
        <begin position="251"/>
        <end position="270"/>
    </location>
</feature>
<organism evidence="2 3">
    <name type="scientific">Amphritea balenae</name>
    <dbReference type="NCBI Taxonomy" id="452629"/>
    <lineage>
        <taxon>Bacteria</taxon>
        <taxon>Pseudomonadati</taxon>
        <taxon>Pseudomonadota</taxon>
        <taxon>Gammaproteobacteria</taxon>
        <taxon>Oceanospirillales</taxon>
        <taxon>Oceanospirillaceae</taxon>
        <taxon>Amphritea</taxon>
    </lineage>
</organism>
<dbReference type="RefSeq" id="WP_124925406.1">
    <property type="nucleotide sequence ID" value="NZ_BMOH01000005.1"/>
</dbReference>
<gene>
    <name evidence="2" type="ORF">EHS89_06870</name>
</gene>
<comment type="caution">
    <text evidence="2">The sequence shown here is derived from an EMBL/GenBank/DDBJ whole genome shotgun (WGS) entry which is preliminary data.</text>
</comment>
<reference evidence="2 3" key="1">
    <citation type="submission" date="2018-11" db="EMBL/GenBank/DDBJ databases">
        <title>The draft genome sequence of Amphritea balenae JAMM 1525T.</title>
        <authorList>
            <person name="Fang Z."/>
            <person name="Zhang Y."/>
            <person name="Han X."/>
        </authorList>
    </citation>
    <scope>NUCLEOTIDE SEQUENCE [LARGE SCALE GENOMIC DNA]</scope>
    <source>
        <strain evidence="2 3">JAMM 1525</strain>
    </source>
</reference>
<name>A0A3P1SRZ0_9GAMM</name>
<evidence type="ECO:0000313" key="2">
    <source>
        <dbReference type="EMBL" id="RRC99936.1"/>
    </source>
</evidence>
<keyword evidence="1" id="KW-1133">Transmembrane helix</keyword>
<dbReference type="Pfam" id="PF12679">
    <property type="entry name" value="ABC2_membrane_2"/>
    <property type="match status" value="1"/>
</dbReference>
<feature type="transmembrane region" description="Helical" evidence="1">
    <location>
        <begin position="110"/>
        <end position="131"/>
    </location>
</feature>
<evidence type="ECO:0000256" key="1">
    <source>
        <dbReference type="SAM" id="Phobius"/>
    </source>
</evidence>
<dbReference type="GO" id="GO:0140359">
    <property type="term" value="F:ABC-type transporter activity"/>
    <property type="evidence" value="ECO:0007669"/>
    <property type="project" value="InterPro"/>
</dbReference>
<keyword evidence="1" id="KW-0812">Transmembrane</keyword>
<feature type="transmembrane region" description="Helical" evidence="1">
    <location>
        <begin position="209"/>
        <end position="230"/>
    </location>
</feature>
<sequence length="275" mass="29480">MSAILTVANKEFHDGLRNRWVLSICIIFAVLAIGLAYFGAAAAGKVGFTSLSTTIVSLASLAVFIIPLIALMLAYDGVVGEDENGTLLLLMTYPLSRWQLLLGKMVGQGAVMAFSTLIGFGSSALMMGIFSGTTTWGELIGPYAVFIFSAMLLGWVFIAIAYVISASVSEKSKAAGIALITWFIFVLVFDLGLLGMLVTTQGNVDETLFPYLLLLNPTDIFRLVNITYFADQNLTGLMAIAQQTQFSTASLFGGLLIWLALPVSLAMAIFNKRGL</sequence>
<dbReference type="AlphaFoldDB" id="A0A3P1SRZ0"/>
<feature type="transmembrane region" description="Helical" evidence="1">
    <location>
        <begin position="20"/>
        <end position="43"/>
    </location>
</feature>
<evidence type="ECO:0000313" key="3">
    <source>
        <dbReference type="Proteomes" id="UP000267535"/>
    </source>
</evidence>
<protein>
    <submittedName>
        <fullName evidence="2">ABC transporter permease</fullName>
    </submittedName>
</protein>
<dbReference type="OrthoDB" id="9805862at2"/>
<keyword evidence="1" id="KW-0472">Membrane</keyword>
<dbReference type="EMBL" id="RQXV01000003">
    <property type="protein sequence ID" value="RRC99936.1"/>
    <property type="molecule type" value="Genomic_DNA"/>
</dbReference>
<dbReference type="Proteomes" id="UP000267535">
    <property type="component" value="Unassembled WGS sequence"/>
</dbReference>
<feature type="transmembrane region" description="Helical" evidence="1">
    <location>
        <begin position="143"/>
        <end position="164"/>
    </location>
</feature>
<feature type="transmembrane region" description="Helical" evidence="1">
    <location>
        <begin position="55"/>
        <end position="75"/>
    </location>
</feature>
<dbReference type="PANTHER" id="PTHR43471">
    <property type="entry name" value="ABC TRANSPORTER PERMEASE"/>
    <property type="match status" value="1"/>
</dbReference>
<proteinExistence type="predicted"/>
<keyword evidence="3" id="KW-1185">Reference proteome</keyword>
<dbReference type="PANTHER" id="PTHR43471:SF1">
    <property type="entry name" value="ABC TRANSPORTER PERMEASE PROTEIN NOSY-RELATED"/>
    <property type="match status" value="1"/>
</dbReference>
<accession>A0A3P1SRZ0</accession>
<feature type="transmembrane region" description="Helical" evidence="1">
    <location>
        <begin position="176"/>
        <end position="197"/>
    </location>
</feature>
<dbReference type="GO" id="GO:0005886">
    <property type="term" value="C:plasma membrane"/>
    <property type="evidence" value="ECO:0007669"/>
    <property type="project" value="UniProtKB-SubCell"/>
</dbReference>